<evidence type="ECO:0000256" key="2">
    <source>
        <dbReference type="ARBA" id="ARBA00004251"/>
    </source>
</evidence>
<evidence type="ECO:0000256" key="12">
    <source>
        <dbReference type="ARBA" id="ARBA00023030"/>
    </source>
</evidence>
<dbReference type="Gene3D" id="2.10.25.10">
    <property type="entry name" value="Laminin"/>
    <property type="match status" value="1"/>
</dbReference>
<keyword evidence="9" id="KW-0732">Signal</keyword>
<keyword evidence="4" id="KW-1003">Cell membrane</keyword>
<dbReference type="AlphaFoldDB" id="A0A8C0G8V0"/>
<dbReference type="OMA" id="CKWYKKN"/>
<dbReference type="GO" id="GO:0042327">
    <property type="term" value="P:positive regulation of phosphorylation"/>
    <property type="evidence" value="ECO:0007669"/>
    <property type="project" value="Ensembl"/>
</dbReference>
<evidence type="ECO:0000256" key="20">
    <source>
        <dbReference type="PROSITE-ProRule" id="PRU00076"/>
    </source>
</evidence>
<dbReference type="GO" id="GO:0008285">
    <property type="term" value="P:negative regulation of cell population proliferation"/>
    <property type="evidence" value="ECO:0007669"/>
    <property type="project" value="Ensembl"/>
</dbReference>
<proteinExistence type="predicted"/>
<dbReference type="PROSITE" id="PS00022">
    <property type="entry name" value="EGF_1"/>
    <property type="match status" value="1"/>
</dbReference>
<dbReference type="InterPro" id="IPR000742">
    <property type="entry name" value="EGF"/>
</dbReference>
<evidence type="ECO:0000256" key="3">
    <source>
        <dbReference type="ARBA" id="ARBA00022473"/>
    </source>
</evidence>
<dbReference type="PROSITE" id="PS50026">
    <property type="entry name" value="EGF_3"/>
    <property type="match status" value="1"/>
</dbReference>
<keyword evidence="7" id="KW-0037">Angiogenesis</keyword>
<keyword evidence="10" id="KW-0221">Differentiation</keyword>
<evidence type="ECO:0000256" key="16">
    <source>
        <dbReference type="ARBA" id="ARBA00023246"/>
    </source>
</evidence>
<name>A0A8C0G8V0_CHEAB</name>
<dbReference type="GO" id="GO:0005615">
    <property type="term" value="C:extracellular space"/>
    <property type="evidence" value="ECO:0007669"/>
    <property type="project" value="Ensembl"/>
</dbReference>
<dbReference type="GO" id="GO:0009299">
    <property type="term" value="P:mRNA transcription"/>
    <property type="evidence" value="ECO:0007669"/>
    <property type="project" value="Ensembl"/>
</dbReference>
<dbReference type="GO" id="GO:0008083">
    <property type="term" value="F:growth factor activity"/>
    <property type="evidence" value="ECO:0007669"/>
    <property type="project" value="UniProtKB-KW"/>
</dbReference>
<evidence type="ECO:0000256" key="17">
    <source>
        <dbReference type="ARBA" id="ARBA00053614"/>
    </source>
</evidence>
<evidence type="ECO:0000256" key="21">
    <source>
        <dbReference type="SAM" id="Phobius"/>
    </source>
</evidence>
<dbReference type="GO" id="GO:0045740">
    <property type="term" value="P:positive regulation of DNA replication"/>
    <property type="evidence" value="ECO:0007669"/>
    <property type="project" value="Ensembl"/>
</dbReference>
<dbReference type="GO" id="GO:0030154">
    <property type="term" value="P:cell differentiation"/>
    <property type="evidence" value="ECO:0007669"/>
    <property type="project" value="UniProtKB-KW"/>
</dbReference>
<gene>
    <name evidence="23" type="primary">EREG</name>
</gene>
<dbReference type="GeneTree" id="ENSGT00510000048748"/>
<dbReference type="GO" id="GO:0038135">
    <property type="term" value="P:ERBB2-ERBB4 signaling pathway"/>
    <property type="evidence" value="ECO:0007669"/>
    <property type="project" value="Ensembl"/>
</dbReference>
<keyword evidence="14 20" id="KW-1015">Disulfide bond</keyword>
<dbReference type="FunFam" id="2.10.25.10:FF:000320">
    <property type="entry name" value="Proepiregulin"/>
    <property type="match status" value="1"/>
</dbReference>
<keyword evidence="3" id="KW-0217">Developmental protein</keyword>
<comment type="caution">
    <text evidence="20">Lacks conserved residue(s) required for the propagation of feature annotation.</text>
</comment>
<keyword evidence="11 21" id="KW-1133">Transmembrane helix</keyword>
<keyword evidence="16" id="KW-0497">Mitogen</keyword>
<sequence>MWLSGGELKGGIPQEFLLFVCPIGFYLLQAVFGTTVIPLCEPNEMENCTTALIQTENSPRVAQVGIAKCKAEMQDYCFHGQCMYLVDLDEHYCRCDVGFSGVRCVHSELLKQHLSKEYLALTIILILFFLIAVSVATYYFYKWYQNKKERQANNQEYKEVDVHEKNPALLPS</sequence>
<feature type="transmembrane region" description="Helical" evidence="21">
    <location>
        <begin position="118"/>
        <end position="141"/>
    </location>
</feature>
<reference evidence="23" key="2">
    <citation type="submission" date="2025-09" db="UniProtKB">
        <authorList>
            <consortium name="Ensembl"/>
        </authorList>
    </citation>
    <scope>IDENTIFICATION</scope>
</reference>
<dbReference type="GO" id="GO:0051781">
    <property type="term" value="P:positive regulation of cell division"/>
    <property type="evidence" value="ECO:0007669"/>
    <property type="project" value="UniProtKB-KW"/>
</dbReference>
<dbReference type="GO" id="GO:0051151">
    <property type="term" value="P:negative regulation of smooth muscle cell differentiation"/>
    <property type="evidence" value="ECO:0007669"/>
    <property type="project" value="Ensembl"/>
</dbReference>
<evidence type="ECO:0000259" key="22">
    <source>
        <dbReference type="PROSITE" id="PS50026"/>
    </source>
</evidence>
<dbReference type="SUPFAM" id="SSF57196">
    <property type="entry name" value="EGF/Laminin"/>
    <property type="match status" value="1"/>
</dbReference>
<evidence type="ECO:0000256" key="4">
    <source>
        <dbReference type="ARBA" id="ARBA00022475"/>
    </source>
</evidence>
<dbReference type="GO" id="GO:0005154">
    <property type="term" value="F:epidermal growth factor receptor binding"/>
    <property type="evidence" value="ECO:0007669"/>
    <property type="project" value="Ensembl"/>
</dbReference>
<keyword evidence="8 21" id="KW-0812">Transmembrane</keyword>
<evidence type="ECO:0000313" key="24">
    <source>
        <dbReference type="Proteomes" id="UP000694404"/>
    </source>
</evidence>
<keyword evidence="13 21" id="KW-0472">Membrane</keyword>
<dbReference type="GO" id="GO:0019221">
    <property type="term" value="P:cytokine-mediated signaling pathway"/>
    <property type="evidence" value="ECO:0007669"/>
    <property type="project" value="Ensembl"/>
</dbReference>
<comment type="subunit">
    <text evidence="18">Interacts with EGFR and ERBB4.</text>
</comment>
<evidence type="ECO:0000256" key="10">
    <source>
        <dbReference type="ARBA" id="ARBA00022782"/>
    </source>
</evidence>
<dbReference type="GO" id="GO:0001525">
    <property type="term" value="P:angiogenesis"/>
    <property type="evidence" value="ECO:0007669"/>
    <property type="project" value="UniProtKB-KW"/>
</dbReference>
<evidence type="ECO:0000256" key="1">
    <source>
        <dbReference type="ARBA" id="ARBA00004239"/>
    </source>
</evidence>
<keyword evidence="12" id="KW-0339">Growth factor</keyword>
<keyword evidence="15" id="KW-0325">Glycoprotein</keyword>
<dbReference type="GO" id="GO:0045892">
    <property type="term" value="P:negative regulation of DNA-templated transcription"/>
    <property type="evidence" value="ECO:0007669"/>
    <property type="project" value="Ensembl"/>
</dbReference>
<evidence type="ECO:0000256" key="15">
    <source>
        <dbReference type="ARBA" id="ARBA00023180"/>
    </source>
</evidence>
<dbReference type="PRINTS" id="PR00009">
    <property type="entry name" value="EGFTGF"/>
</dbReference>
<dbReference type="PANTHER" id="PTHR10740">
    <property type="entry name" value="TRANSFORMING GROWTH FACTOR ALPHA"/>
    <property type="match status" value="1"/>
</dbReference>
<dbReference type="GO" id="GO:0032755">
    <property type="term" value="P:positive regulation of interleukin-6 production"/>
    <property type="evidence" value="ECO:0007669"/>
    <property type="project" value="Ensembl"/>
</dbReference>
<dbReference type="GO" id="GO:0007267">
    <property type="term" value="P:cell-cell signaling"/>
    <property type="evidence" value="ECO:0007669"/>
    <property type="project" value="Ensembl"/>
</dbReference>
<keyword evidence="6 20" id="KW-0245">EGF-like domain</keyword>
<evidence type="ECO:0000256" key="18">
    <source>
        <dbReference type="ARBA" id="ARBA00063711"/>
    </source>
</evidence>
<dbReference type="GO" id="GO:0005886">
    <property type="term" value="C:plasma membrane"/>
    <property type="evidence" value="ECO:0007669"/>
    <property type="project" value="UniProtKB-SubCell"/>
</dbReference>
<protein>
    <recommendedName>
        <fullName evidence="19">Proepiregulin</fullName>
    </recommendedName>
</protein>
<dbReference type="GO" id="GO:0048146">
    <property type="term" value="P:positive regulation of fibroblast proliferation"/>
    <property type="evidence" value="ECO:0007669"/>
    <property type="project" value="Ensembl"/>
</dbReference>
<dbReference type="Ensembl" id="ENSCABT00000004686.1">
    <property type="protein sequence ID" value="ENSCABP00000004316.1"/>
    <property type="gene ID" value="ENSCABG00000003254.1"/>
</dbReference>
<dbReference type="GO" id="GO:0045840">
    <property type="term" value="P:positive regulation of mitotic nuclear division"/>
    <property type="evidence" value="ECO:0007669"/>
    <property type="project" value="Ensembl"/>
</dbReference>
<evidence type="ECO:0000256" key="13">
    <source>
        <dbReference type="ARBA" id="ARBA00023136"/>
    </source>
</evidence>
<feature type="transmembrane region" description="Helical" evidence="21">
    <location>
        <begin position="16"/>
        <end position="37"/>
    </location>
</feature>
<dbReference type="GO" id="GO:0038138">
    <property type="term" value="P:ERBB4-ERBB4 signaling pathway"/>
    <property type="evidence" value="ECO:0007669"/>
    <property type="project" value="Ensembl"/>
</dbReference>
<evidence type="ECO:0000313" key="23">
    <source>
        <dbReference type="Ensembl" id="ENSCABP00000004316.1"/>
    </source>
</evidence>
<feature type="domain" description="EGF-like" evidence="22">
    <location>
        <begin position="65"/>
        <end position="105"/>
    </location>
</feature>
<feature type="disulfide bond" evidence="20">
    <location>
        <begin position="95"/>
        <end position="104"/>
    </location>
</feature>
<evidence type="ECO:0000256" key="7">
    <source>
        <dbReference type="ARBA" id="ARBA00022657"/>
    </source>
</evidence>
<evidence type="ECO:0000256" key="5">
    <source>
        <dbReference type="ARBA" id="ARBA00022525"/>
    </source>
</evidence>
<dbReference type="GO" id="GO:0048513">
    <property type="term" value="P:animal organ development"/>
    <property type="evidence" value="ECO:0007669"/>
    <property type="project" value="UniProtKB-ARBA"/>
</dbReference>
<evidence type="ECO:0000256" key="11">
    <source>
        <dbReference type="ARBA" id="ARBA00022989"/>
    </source>
</evidence>
<comment type="function">
    <text evidence="17">Ligand of the EGF receptor/EGFR and ERBB4. Stimulates EGFR and ERBB4 tyrosine phosphorylation. Contributes to inflammation, wound healing, tissue repair, and oocyte maturation by regulating angiogenesis and vascular remodeling and by stimulating cell proliferation.</text>
</comment>
<dbReference type="GO" id="GO:0038134">
    <property type="term" value="P:ERBB2-EGFR signaling pathway"/>
    <property type="evidence" value="ECO:0007669"/>
    <property type="project" value="Ensembl"/>
</dbReference>
<keyword evidence="5" id="KW-0964">Secreted</keyword>
<reference evidence="23" key="1">
    <citation type="submission" date="2025-08" db="UniProtKB">
        <authorList>
            <consortium name="Ensembl"/>
        </authorList>
    </citation>
    <scope>IDENTIFICATION</scope>
</reference>
<evidence type="ECO:0000256" key="9">
    <source>
        <dbReference type="ARBA" id="ARBA00022729"/>
    </source>
</evidence>
<dbReference type="GO" id="GO:0045089">
    <property type="term" value="P:positive regulation of innate immune response"/>
    <property type="evidence" value="ECO:0007669"/>
    <property type="project" value="Ensembl"/>
</dbReference>
<dbReference type="Proteomes" id="UP000694404">
    <property type="component" value="Unplaced"/>
</dbReference>
<dbReference type="GO" id="GO:0043616">
    <property type="term" value="P:keratinocyte proliferation"/>
    <property type="evidence" value="ECO:0007669"/>
    <property type="project" value="Ensembl"/>
</dbReference>
<dbReference type="PANTHER" id="PTHR10740:SF11">
    <property type="entry name" value="PROEPIREGULIN"/>
    <property type="match status" value="1"/>
</dbReference>
<evidence type="ECO:0000256" key="8">
    <source>
        <dbReference type="ARBA" id="ARBA00022692"/>
    </source>
</evidence>
<organism evidence="23 24">
    <name type="scientific">Chelonoidis abingdonii</name>
    <name type="common">Abingdon island giant tortoise</name>
    <name type="synonym">Testudo abingdonii</name>
    <dbReference type="NCBI Taxonomy" id="106734"/>
    <lineage>
        <taxon>Eukaryota</taxon>
        <taxon>Metazoa</taxon>
        <taxon>Chordata</taxon>
        <taxon>Craniata</taxon>
        <taxon>Vertebrata</taxon>
        <taxon>Euteleostomi</taxon>
        <taxon>Archelosauria</taxon>
        <taxon>Testudinata</taxon>
        <taxon>Testudines</taxon>
        <taxon>Cryptodira</taxon>
        <taxon>Durocryptodira</taxon>
        <taxon>Testudinoidea</taxon>
        <taxon>Testudinidae</taxon>
        <taxon>Chelonoidis</taxon>
    </lineage>
</organism>
<evidence type="ECO:0000256" key="14">
    <source>
        <dbReference type="ARBA" id="ARBA00023157"/>
    </source>
</evidence>
<dbReference type="GO" id="GO:0030297">
    <property type="term" value="F:transmembrane receptor protein tyrosine kinase activator activity"/>
    <property type="evidence" value="ECO:0007669"/>
    <property type="project" value="Ensembl"/>
</dbReference>
<accession>A0A8C0G8V0</accession>
<evidence type="ECO:0000256" key="6">
    <source>
        <dbReference type="ARBA" id="ARBA00022536"/>
    </source>
</evidence>
<comment type="subcellular location">
    <subcellularLocation>
        <location evidence="2">Cell membrane</location>
        <topology evidence="2">Single-pass type I membrane protein</topology>
    </subcellularLocation>
    <subcellularLocation>
        <location evidence="1">Secreted</location>
        <location evidence="1">Extracellular space</location>
    </subcellularLocation>
</comment>
<dbReference type="PROSITE" id="PS01186">
    <property type="entry name" value="EGF_2"/>
    <property type="match status" value="1"/>
</dbReference>
<evidence type="ECO:0000256" key="19">
    <source>
        <dbReference type="ARBA" id="ARBA00069823"/>
    </source>
</evidence>
<keyword evidence="24" id="KW-1185">Reference proteome</keyword>